<keyword evidence="4" id="KW-1185">Reference proteome</keyword>
<dbReference type="PANTHER" id="PTHR30336">
    <property type="entry name" value="INNER MEMBRANE PROTEIN, PROBABLE PERMEASE"/>
    <property type="match status" value="1"/>
</dbReference>
<protein>
    <submittedName>
        <fullName evidence="3">YdcF family protein</fullName>
    </submittedName>
</protein>
<dbReference type="GO" id="GO:0000270">
    <property type="term" value="P:peptidoglycan metabolic process"/>
    <property type="evidence" value="ECO:0007669"/>
    <property type="project" value="TreeGrafter"/>
</dbReference>
<evidence type="ECO:0000256" key="1">
    <source>
        <dbReference type="SAM" id="MobiDB-lite"/>
    </source>
</evidence>
<dbReference type="RefSeq" id="WP_109903231.1">
    <property type="nucleotide sequence ID" value="NZ_QGLE01000002.1"/>
</dbReference>
<comment type="caution">
    <text evidence="3">The sequence shown here is derived from an EMBL/GenBank/DDBJ whole genome shotgun (WGS) entry which is preliminary data.</text>
</comment>
<organism evidence="3 4">
    <name type="scientific">Zavarzinia aquatilis</name>
    <dbReference type="NCBI Taxonomy" id="2211142"/>
    <lineage>
        <taxon>Bacteria</taxon>
        <taxon>Pseudomonadati</taxon>
        <taxon>Pseudomonadota</taxon>
        <taxon>Alphaproteobacteria</taxon>
        <taxon>Rhodospirillales</taxon>
        <taxon>Zavarziniaceae</taxon>
        <taxon>Zavarzinia</taxon>
    </lineage>
</organism>
<dbReference type="CDD" id="cd06259">
    <property type="entry name" value="YdcF-like"/>
    <property type="match status" value="1"/>
</dbReference>
<evidence type="ECO:0000259" key="2">
    <source>
        <dbReference type="Pfam" id="PF02698"/>
    </source>
</evidence>
<proteinExistence type="predicted"/>
<name>A0A317EER6_9PROT</name>
<dbReference type="InterPro" id="IPR003848">
    <property type="entry name" value="DUF218"/>
</dbReference>
<dbReference type="InterPro" id="IPR051599">
    <property type="entry name" value="Cell_Envelope_Assoc"/>
</dbReference>
<gene>
    <name evidence="3" type="ORF">DKG74_04930</name>
</gene>
<dbReference type="PANTHER" id="PTHR30336:SF4">
    <property type="entry name" value="ENVELOPE BIOGENESIS FACTOR ELYC"/>
    <property type="match status" value="1"/>
</dbReference>
<feature type="compositionally biased region" description="Polar residues" evidence="1">
    <location>
        <begin position="201"/>
        <end position="210"/>
    </location>
</feature>
<dbReference type="Pfam" id="PF02698">
    <property type="entry name" value="DUF218"/>
    <property type="match status" value="1"/>
</dbReference>
<dbReference type="OrthoDB" id="9812311at2"/>
<feature type="region of interest" description="Disordered" evidence="1">
    <location>
        <begin position="190"/>
        <end position="210"/>
    </location>
</feature>
<reference evidence="3 4" key="1">
    <citation type="submission" date="2018-05" db="EMBL/GenBank/DDBJ databases">
        <title>Zavarzinia sp. HR-AS.</title>
        <authorList>
            <person name="Lee Y."/>
            <person name="Jeon C.O."/>
        </authorList>
    </citation>
    <scope>NUCLEOTIDE SEQUENCE [LARGE SCALE GENOMIC DNA]</scope>
    <source>
        <strain evidence="3 4">HR-AS</strain>
    </source>
</reference>
<dbReference type="Proteomes" id="UP000245461">
    <property type="component" value="Unassembled WGS sequence"/>
</dbReference>
<dbReference type="AlphaFoldDB" id="A0A317EER6"/>
<evidence type="ECO:0000313" key="4">
    <source>
        <dbReference type="Proteomes" id="UP000245461"/>
    </source>
</evidence>
<dbReference type="EMBL" id="QGLE01000002">
    <property type="protein sequence ID" value="PWR25112.1"/>
    <property type="molecule type" value="Genomic_DNA"/>
</dbReference>
<evidence type="ECO:0000313" key="3">
    <source>
        <dbReference type="EMBL" id="PWR25112.1"/>
    </source>
</evidence>
<sequence>MRSLRLFLLIVCFLLGAYGWFLGQIPTVVAEPQRQTDGIVVLTGGALRLDEAAILLADGRARRLLISGVSIDTKPEDIRERLPALDDDLFRCCVDLGYQARNTIGNAGETAAWARANGMKTLRVVTAAYHMPRTLVELRRVLPEVEVVPHPVFPERVFDSGTLPPVTAPLEFAKYVLALFRLRVATLDDETQGEGLPPPSEATNRPESLP</sequence>
<accession>A0A317EER6</accession>
<dbReference type="GO" id="GO:0043164">
    <property type="term" value="P:Gram-negative-bacterium-type cell wall biogenesis"/>
    <property type="evidence" value="ECO:0007669"/>
    <property type="project" value="TreeGrafter"/>
</dbReference>
<dbReference type="GO" id="GO:0005886">
    <property type="term" value="C:plasma membrane"/>
    <property type="evidence" value="ECO:0007669"/>
    <property type="project" value="TreeGrafter"/>
</dbReference>
<feature type="domain" description="DUF218" evidence="2">
    <location>
        <begin position="37"/>
        <end position="161"/>
    </location>
</feature>